<gene>
    <name evidence="2" type="ORF">K450DRAFT_107607</name>
</gene>
<reference evidence="2" key="1">
    <citation type="submission" date="2021-06" db="EMBL/GenBank/DDBJ databases">
        <authorList>
            <consortium name="DOE Joint Genome Institute"/>
            <person name="Mondo S.J."/>
            <person name="Amses K.R."/>
            <person name="Simmons D.R."/>
            <person name="Longcore J.E."/>
            <person name="Seto K."/>
            <person name="Alves G.H."/>
            <person name="Bonds A.E."/>
            <person name="Quandt C.A."/>
            <person name="Davis W.J."/>
            <person name="Chang Y."/>
            <person name="Letcher P.M."/>
            <person name="Powell M.J."/>
            <person name="Kuo A."/>
            <person name="Labutti K."/>
            <person name="Pangilinan J."/>
            <person name="Andreopoulos W."/>
            <person name="Tritt A."/>
            <person name="Riley R."/>
            <person name="Hundley H."/>
            <person name="Johnson J."/>
            <person name="Lipzen A."/>
            <person name="Barry K."/>
            <person name="Berbee M.L."/>
            <person name="Buchler N.E."/>
            <person name="Grigoriev I.V."/>
            <person name="Spatafora J.W."/>
            <person name="Stajich J.E."/>
            <person name="James T.Y."/>
        </authorList>
    </citation>
    <scope>NUCLEOTIDE SEQUENCE</scope>
    <source>
        <strain evidence="2">AG</strain>
    </source>
</reference>
<dbReference type="RefSeq" id="XP_051442149.1">
    <property type="nucleotide sequence ID" value="XM_051583928.1"/>
</dbReference>
<keyword evidence="1" id="KW-0472">Membrane</keyword>
<protein>
    <submittedName>
        <fullName evidence="2">Uncharacterized protein</fullName>
    </submittedName>
</protein>
<comment type="caution">
    <text evidence="2">The sequence shown here is derived from an EMBL/GenBank/DDBJ whole genome shotgun (WGS) entry which is preliminary data.</text>
</comment>
<evidence type="ECO:0000313" key="2">
    <source>
        <dbReference type="EMBL" id="KAI8577145.1"/>
    </source>
</evidence>
<proteinExistence type="predicted"/>
<feature type="transmembrane region" description="Helical" evidence="1">
    <location>
        <begin position="77"/>
        <end position="107"/>
    </location>
</feature>
<sequence length="133" mass="14551">MATMPHESLKKTVGPIYDSALGFVNTVWQFPEAQLFSHIYLVLAAVPILIFLLSIVFISFGLVSFLLFILIGVEVFVVVLSLCILVPVLIICFWVAVVAFLAIFIGIKVLHLAAEFSGPVKTPSTISKATKEQ</sequence>
<keyword evidence="1" id="KW-1133">Transmembrane helix</keyword>
<keyword evidence="3" id="KW-1185">Reference proteome</keyword>
<dbReference type="Proteomes" id="UP001206595">
    <property type="component" value="Unassembled WGS sequence"/>
</dbReference>
<dbReference type="EMBL" id="MU620944">
    <property type="protein sequence ID" value="KAI8577145.1"/>
    <property type="molecule type" value="Genomic_DNA"/>
</dbReference>
<feature type="transmembrane region" description="Helical" evidence="1">
    <location>
        <begin position="39"/>
        <end position="71"/>
    </location>
</feature>
<accession>A0AAD5E6B5</accession>
<keyword evidence="1" id="KW-0812">Transmembrane</keyword>
<evidence type="ECO:0000256" key="1">
    <source>
        <dbReference type="SAM" id="Phobius"/>
    </source>
</evidence>
<dbReference type="AlphaFoldDB" id="A0AAD5E6B5"/>
<organism evidence="2 3">
    <name type="scientific">Umbelopsis ramanniana AG</name>
    <dbReference type="NCBI Taxonomy" id="1314678"/>
    <lineage>
        <taxon>Eukaryota</taxon>
        <taxon>Fungi</taxon>
        <taxon>Fungi incertae sedis</taxon>
        <taxon>Mucoromycota</taxon>
        <taxon>Mucoromycotina</taxon>
        <taxon>Umbelopsidomycetes</taxon>
        <taxon>Umbelopsidales</taxon>
        <taxon>Umbelopsidaceae</taxon>
        <taxon>Umbelopsis</taxon>
    </lineage>
</organism>
<evidence type="ECO:0000313" key="3">
    <source>
        <dbReference type="Proteomes" id="UP001206595"/>
    </source>
</evidence>
<name>A0AAD5E6B5_UMBRA</name>
<dbReference type="GeneID" id="75909278"/>
<reference evidence="2" key="2">
    <citation type="journal article" date="2022" name="Proc. Natl. Acad. Sci. U.S.A.">
        <title>Diploid-dominant life cycles characterize the early evolution of Fungi.</title>
        <authorList>
            <person name="Amses K.R."/>
            <person name="Simmons D.R."/>
            <person name="Longcore J.E."/>
            <person name="Mondo S.J."/>
            <person name="Seto K."/>
            <person name="Jeronimo G.H."/>
            <person name="Bonds A.E."/>
            <person name="Quandt C.A."/>
            <person name="Davis W.J."/>
            <person name="Chang Y."/>
            <person name="Federici B.A."/>
            <person name="Kuo A."/>
            <person name="LaButti K."/>
            <person name="Pangilinan J."/>
            <person name="Andreopoulos W."/>
            <person name="Tritt A."/>
            <person name="Riley R."/>
            <person name="Hundley H."/>
            <person name="Johnson J."/>
            <person name="Lipzen A."/>
            <person name="Barry K."/>
            <person name="Lang B.F."/>
            <person name="Cuomo C.A."/>
            <person name="Buchler N.E."/>
            <person name="Grigoriev I.V."/>
            <person name="Spatafora J.W."/>
            <person name="Stajich J.E."/>
            <person name="James T.Y."/>
        </authorList>
    </citation>
    <scope>NUCLEOTIDE SEQUENCE</scope>
    <source>
        <strain evidence="2">AG</strain>
    </source>
</reference>